<sequence>MNHSYRKGIQLVLFFFLLAGQTAIKAQDVPIDHQKRIFFPYPMDRKWSTSVGFTGTTMPYEITEELHFRMPAGDVHILRRLHNKWYLDGHLSLQGLQNLITLGPRIAIPVSDRLSMAAGNDIGFWFGIINVQGVKTKGTGWQNYPNLSLGYRFNKRILVTLKAESIMNIGINTHAGDIKVTTDYRLFSGSAYTLALEQPFYGKKSLTLAFRAIYTNFYWQTWTLFEPYDRNLFFPQIIVGIIL</sequence>
<evidence type="ECO:0008006" key="4">
    <source>
        <dbReference type="Google" id="ProtNLM"/>
    </source>
</evidence>
<dbReference type="EMBL" id="FQUU01000007">
    <property type="protein sequence ID" value="SHF20145.1"/>
    <property type="molecule type" value="Genomic_DNA"/>
</dbReference>
<reference evidence="2 3" key="1">
    <citation type="submission" date="2016-11" db="EMBL/GenBank/DDBJ databases">
        <authorList>
            <person name="Jaros S."/>
            <person name="Januszkiewicz K."/>
            <person name="Wedrychowicz H."/>
        </authorList>
    </citation>
    <scope>NUCLEOTIDE SEQUENCE [LARGE SCALE GENOMIC DNA]</scope>
    <source>
        <strain evidence="2 3">DSM 18119</strain>
    </source>
</reference>
<gene>
    <name evidence="2" type="ORF">SAMN02745131_02031</name>
</gene>
<organism evidence="2 3">
    <name type="scientific">Flavisolibacter ginsengisoli DSM 18119</name>
    <dbReference type="NCBI Taxonomy" id="1121884"/>
    <lineage>
        <taxon>Bacteria</taxon>
        <taxon>Pseudomonadati</taxon>
        <taxon>Bacteroidota</taxon>
        <taxon>Chitinophagia</taxon>
        <taxon>Chitinophagales</taxon>
        <taxon>Chitinophagaceae</taxon>
        <taxon>Flavisolibacter</taxon>
    </lineage>
</organism>
<dbReference type="Proteomes" id="UP000184048">
    <property type="component" value="Unassembled WGS sequence"/>
</dbReference>
<evidence type="ECO:0000313" key="3">
    <source>
        <dbReference type="Proteomes" id="UP000184048"/>
    </source>
</evidence>
<feature type="signal peptide" evidence="1">
    <location>
        <begin position="1"/>
        <end position="26"/>
    </location>
</feature>
<dbReference type="RefSeq" id="WP_084079968.1">
    <property type="nucleotide sequence ID" value="NZ_FQUU01000007.1"/>
</dbReference>
<accession>A0A1M4ZQE2</accession>
<keyword evidence="1" id="KW-0732">Signal</keyword>
<proteinExistence type="predicted"/>
<feature type="chain" id="PRO_5012747864" description="Outer membrane protein beta-barrel domain-containing protein" evidence="1">
    <location>
        <begin position="27"/>
        <end position="243"/>
    </location>
</feature>
<keyword evidence="3" id="KW-1185">Reference proteome</keyword>
<evidence type="ECO:0000256" key="1">
    <source>
        <dbReference type="SAM" id="SignalP"/>
    </source>
</evidence>
<dbReference type="AlphaFoldDB" id="A0A1M4ZQE2"/>
<dbReference type="OrthoDB" id="935551at2"/>
<evidence type="ECO:0000313" key="2">
    <source>
        <dbReference type="EMBL" id="SHF20145.1"/>
    </source>
</evidence>
<dbReference type="STRING" id="1121884.SAMN02745131_02031"/>
<name>A0A1M4ZQE2_9BACT</name>
<protein>
    <recommendedName>
        <fullName evidence="4">Outer membrane protein beta-barrel domain-containing protein</fullName>
    </recommendedName>
</protein>